<dbReference type="RefSeq" id="WP_145417343.1">
    <property type="nucleotide sequence ID" value="NZ_CP036526.1"/>
</dbReference>
<keyword evidence="3" id="KW-1185">Reference proteome</keyword>
<dbReference type="Gene3D" id="3.60.40.10">
    <property type="entry name" value="PPM-type phosphatase domain"/>
    <property type="match status" value="1"/>
</dbReference>
<dbReference type="InterPro" id="IPR036457">
    <property type="entry name" value="PPM-type-like_dom_sf"/>
</dbReference>
<dbReference type="EMBL" id="CP036526">
    <property type="protein sequence ID" value="QDT09752.1"/>
    <property type="molecule type" value="Genomic_DNA"/>
</dbReference>
<sequence length="288" mass="31566">MQIAPQRKKCHEVVGGRRTYQASYDMPGLSTQIYSRHCDKCLDGGGELHFLSSCASGRITRIMLADIVGSSEVFKQLSCEMRHGLIRSINSIWQNRVVANVAEQFQKFAARGGFGTASVATYFAPTRSFVMCNIGNPPPLVFRSAERRWEALLGECDSPSDPDGTPEKGQLDGVFEKEEYRHIKTKLEIGDVVVIYGNGFAQSKFPGGNIVGHARLIDALQDAPNSCPLARLEHLIGLVQSANQSAGDSGTDSTVVVCKVTETTVRLRDNLLAPFRLFKRAKDATKLT</sequence>
<evidence type="ECO:0000259" key="1">
    <source>
        <dbReference type="Pfam" id="PF07228"/>
    </source>
</evidence>
<evidence type="ECO:0000313" key="2">
    <source>
        <dbReference type="EMBL" id="QDT09752.1"/>
    </source>
</evidence>
<proteinExistence type="predicted"/>
<dbReference type="OrthoDB" id="9811749at2"/>
<feature type="domain" description="PPM-type phosphatase" evidence="1">
    <location>
        <begin position="94"/>
        <end position="260"/>
    </location>
</feature>
<reference evidence="2 3" key="1">
    <citation type="submission" date="2019-02" db="EMBL/GenBank/DDBJ databases">
        <title>Deep-cultivation of Planctomycetes and their phenomic and genomic characterization uncovers novel biology.</title>
        <authorList>
            <person name="Wiegand S."/>
            <person name="Jogler M."/>
            <person name="Boedeker C."/>
            <person name="Pinto D."/>
            <person name="Vollmers J."/>
            <person name="Rivas-Marin E."/>
            <person name="Kohn T."/>
            <person name="Peeters S.H."/>
            <person name="Heuer A."/>
            <person name="Rast P."/>
            <person name="Oberbeckmann S."/>
            <person name="Bunk B."/>
            <person name="Jeske O."/>
            <person name="Meyerdierks A."/>
            <person name="Storesund J.E."/>
            <person name="Kallscheuer N."/>
            <person name="Luecker S."/>
            <person name="Lage O.M."/>
            <person name="Pohl T."/>
            <person name="Merkel B.J."/>
            <person name="Hornburger P."/>
            <person name="Mueller R.-W."/>
            <person name="Bruemmer F."/>
            <person name="Labrenz M."/>
            <person name="Spormann A.M."/>
            <person name="Op den Camp H."/>
            <person name="Overmann J."/>
            <person name="Amann R."/>
            <person name="Jetten M.S.M."/>
            <person name="Mascher T."/>
            <person name="Medema M.H."/>
            <person name="Devos D.P."/>
            <person name="Kaster A.-K."/>
            <person name="Ovreas L."/>
            <person name="Rohde M."/>
            <person name="Galperin M.Y."/>
            <person name="Jogler C."/>
        </authorList>
    </citation>
    <scope>NUCLEOTIDE SEQUENCE [LARGE SCALE GENOMIC DNA]</scope>
    <source>
        <strain evidence="2 3">K23_9</strain>
    </source>
</reference>
<gene>
    <name evidence="2" type="ORF">K239x_17030</name>
</gene>
<dbReference type="Pfam" id="PF07228">
    <property type="entry name" value="SpoIIE"/>
    <property type="match status" value="1"/>
</dbReference>
<name>A0A517NRK5_9BACT</name>
<evidence type="ECO:0000313" key="3">
    <source>
        <dbReference type="Proteomes" id="UP000319817"/>
    </source>
</evidence>
<protein>
    <submittedName>
        <fullName evidence="2">Stage II sporulation protein E (SpoIIE)</fullName>
    </submittedName>
</protein>
<dbReference type="AlphaFoldDB" id="A0A517NRK5"/>
<dbReference type="Proteomes" id="UP000319817">
    <property type="component" value="Chromosome"/>
</dbReference>
<dbReference type="InterPro" id="IPR001932">
    <property type="entry name" value="PPM-type_phosphatase-like_dom"/>
</dbReference>
<accession>A0A517NRK5</accession>
<organism evidence="2 3">
    <name type="scientific">Stieleria marina</name>
    <dbReference type="NCBI Taxonomy" id="1930275"/>
    <lineage>
        <taxon>Bacteria</taxon>
        <taxon>Pseudomonadati</taxon>
        <taxon>Planctomycetota</taxon>
        <taxon>Planctomycetia</taxon>
        <taxon>Pirellulales</taxon>
        <taxon>Pirellulaceae</taxon>
        <taxon>Stieleria</taxon>
    </lineage>
</organism>